<reference evidence="2" key="1">
    <citation type="submission" date="2014-12" db="EMBL/GenBank/DDBJ databases">
        <title>Insight into the proteome of Arion vulgaris.</title>
        <authorList>
            <person name="Aradska J."/>
            <person name="Bulat T."/>
            <person name="Smidak R."/>
            <person name="Sarate P."/>
            <person name="Gangsoo J."/>
            <person name="Sialana F."/>
            <person name="Bilban M."/>
            <person name="Lubec G."/>
        </authorList>
    </citation>
    <scope>NUCLEOTIDE SEQUENCE</scope>
    <source>
        <tissue evidence="2">Skin</tissue>
    </source>
</reference>
<protein>
    <submittedName>
        <fullName evidence="2">Uncharacterized protein</fullName>
    </submittedName>
</protein>
<feature type="transmembrane region" description="Helical" evidence="1">
    <location>
        <begin position="65"/>
        <end position="85"/>
    </location>
</feature>
<sequence length="122" mass="13616">TFENISSGNFIVQIQAQCDKCYKKIVSNRRCPTLVFEKSITIKMELATNELDNATVFANNSADGFIIFVSCGVVFIIGIIAYIIIKCKLEHQISVPRQNRHQIIACHDITTDAPQEISNGPQ</sequence>
<keyword evidence="1" id="KW-1133">Transmembrane helix</keyword>
<gene>
    <name evidence="2" type="primary">ORF61662</name>
</gene>
<keyword evidence="1" id="KW-0472">Membrane</keyword>
<feature type="non-terminal residue" evidence="2">
    <location>
        <position position="1"/>
    </location>
</feature>
<name>A0A0B6ZHE5_9EUPU</name>
<dbReference type="AlphaFoldDB" id="A0A0B6ZHE5"/>
<accession>A0A0B6ZHE5</accession>
<proteinExistence type="predicted"/>
<dbReference type="EMBL" id="HACG01020315">
    <property type="protein sequence ID" value="CEK67180.1"/>
    <property type="molecule type" value="Transcribed_RNA"/>
</dbReference>
<organism evidence="2">
    <name type="scientific">Arion vulgaris</name>
    <dbReference type="NCBI Taxonomy" id="1028688"/>
    <lineage>
        <taxon>Eukaryota</taxon>
        <taxon>Metazoa</taxon>
        <taxon>Spiralia</taxon>
        <taxon>Lophotrochozoa</taxon>
        <taxon>Mollusca</taxon>
        <taxon>Gastropoda</taxon>
        <taxon>Heterobranchia</taxon>
        <taxon>Euthyneura</taxon>
        <taxon>Panpulmonata</taxon>
        <taxon>Eupulmonata</taxon>
        <taxon>Stylommatophora</taxon>
        <taxon>Helicina</taxon>
        <taxon>Arionoidea</taxon>
        <taxon>Arionidae</taxon>
        <taxon>Arion</taxon>
    </lineage>
</organism>
<evidence type="ECO:0000256" key="1">
    <source>
        <dbReference type="SAM" id="Phobius"/>
    </source>
</evidence>
<evidence type="ECO:0000313" key="2">
    <source>
        <dbReference type="EMBL" id="CEK67180.1"/>
    </source>
</evidence>
<keyword evidence="1" id="KW-0812">Transmembrane</keyword>
<feature type="non-terminal residue" evidence="2">
    <location>
        <position position="122"/>
    </location>
</feature>